<dbReference type="AlphaFoldDB" id="A0A484FMM6"/>
<dbReference type="CDD" id="cd00945">
    <property type="entry name" value="Aldolase_Class_I"/>
    <property type="match status" value="1"/>
</dbReference>
<dbReference type="STRING" id="1213857.A0A484FMM6"/>
<sequence length="797" mass="86590">MGGKVWTDAEECVFWRQIVPLGPKQARASILPPLSWSKLALKMQKRMGDGAKRKYTSLGLFEHYFQNIDKHHLSPNAKRYVMEHLDDLKQARDDARNAENADWEHDAVDFEAPPKAKRVGNASQKQTRSKAPKSNGALRDHAGFEIFSDEEESQEALHENGSAFRSSKAKTPLEHSGSSLGGPDWHTAPAYPGAASSDRAALAAVDANVRLRPADAKKRASHGQKEIHAQERSYDRGAGKWHNQGSQSIMGDMNRTATSGHEQTHGFAPVHGYHPYGMRHLPQGYSNGYYTPQSYSSANYYPNGMGAYGVVQPQQHTESAPYRHQHRGFYDGMGLEAQGTTYNGRNNQGGNYQGYTAPVAGRYGHHGYHGNDQRAQMQPHTPVVQGQSADNQRYAPQAPPTPAVAPNELPGLGNTTAFPGNRLPPINNFAQGGQGQQTHATQSVAYSGIRRSLHEEAPHRGPLPSILTLVNQTPSLETAKPEQEPCMNPNGTAEEADSQWEKRLDSEFQEVEDYQTVFGGYKWMAPRLEDEKRNRRQGNDQGPKMPVKLEIPVFSPSSALHAQALGAQRIELNARGSYAAGGTTPAPADLEGVTKWLGVPVRVMIRPRGKPDDDDDGEGEGALDFVYSDDEFAKMVEDVAAFRAVLRRERGDGFVFGILTADGAVDAHRNGRLVEAAGGLACSFHRAFDEVVRRGGEAEIEDGVRVLVECGFKGVLTSGGPGDAAENKAALERIVRAAGGRLEVIVGGGVRSSNVAGVLDGLGDGVWAHSSCFTGRCEEGEVDDEEAMGILEVLAGR</sequence>
<name>A0A484FMM6_COLOR</name>
<feature type="compositionally biased region" description="Basic and acidic residues" evidence="3">
    <location>
        <begin position="96"/>
        <end position="114"/>
    </location>
</feature>
<comment type="similarity">
    <text evidence="1">Belongs to the CutC family.</text>
</comment>
<evidence type="ECO:0000313" key="5">
    <source>
        <dbReference type="Proteomes" id="UP000014480"/>
    </source>
</evidence>
<dbReference type="SUPFAM" id="SSF110395">
    <property type="entry name" value="CutC-like"/>
    <property type="match status" value="1"/>
</dbReference>
<dbReference type="EMBL" id="AMCV02000020">
    <property type="protein sequence ID" value="TDZ19213.1"/>
    <property type="molecule type" value="Genomic_DNA"/>
</dbReference>
<dbReference type="PANTHER" id="PTHR12598:SF0">
    <property type="entry name" value="COPPER HOMEOSTASIS PROTEIN CUTC HOMOLOG"/>
    <property type="match status" value="1"/>
</dbReference>
<proteinExistence type="inferred from homology"/>
<feature type="region of interest" description="Disordered" evidence="3">
    <location>
        <begin position="214"/>
        <end position="243"/>
    </location>
</feature>
<feature type="region of interest" description="Disordered" evidence="3">
    <location>
        <begin position="96"/>
        <end position="193"/>
    </location>
</feature>
<dbReference type="OrthoDB" id="7392499at2759"/>
<evidence type="ECO:0000256" key="2">
    <source>
        <dbReference type="ARBA" id="ARBA00019014"/>
    </source>
</evidence>
<organism evidence="4 5">
    <name type="scientific">Colletotrichum orbiculare (strain 104-T / ATCC 96160 / CBS 514.97 / LARS 414 / MAFF 240422)</name>
    <name type="common">Cucumber anthracnose fungus</name>
    <name type="synonym">Colletotrichum lagenarium</name>
    <dbReference type="NCBI Taxonomy" id="1213857"/>
    <lineage>
        <taxon>Eukaryota</taxon>
        <taxon>Fungi</taxon>
        <taxon>Dikarya</taxon>
        <taxon>Ascomycota</taxon>
        <taxon>Pezizomycotina</taxon>
        <taxon>Sordariomycetes</taxon>
        <taxon>Hypocreomycetidae</taxon>
        <taxon>Glomerellales</taxon>
        <taxon>Glomerellaceae</taxon>
        <taxon>Colletotrichum</taxon>
        <taxon>Colletotrichum orbiculare species complex</taxon>
    </lineage>
</organism>
<evidence type="ECO:0000313" key="4">
    <source>
        <dbReference type="EMBL" id="TDZ19213.1"/>
    </source>
</evidence>
<protein>
    <recommendedName>
        <fullName evidence="2">Copper homeostasis protein cutC homolog</fullName>
    </recommendedName>
</protein>
<dbReference type="InterPro" id="IPR036822">
    <property type="entry name" value="CutC-like_dom_sf"/>
</dbReference>
<evidence type="ECO:0000256" key="1">
    <source>
        <dbReference type="ARBA" id="ARBA00007768"/>
    </source>
</evidence>
<dbReference type="PANTHER" id="PTHR12598">
    <property type="entry name" value="COPPER HOMEOSTASIS PROTEIN CUTC"/>
    <property type="match status" value="1"/>
</dbReference>
<comment type="caution">
    <text evidence="4">The sequence shown here is derived from an EMBL/GenBank/DDBJ whole genome shotgun (WGS) entry which is preliminary data.</text>
</comment>
<feature type="compositionally biased region" description="Basic and acidic residues" evidence="3">
    <location>
        <begin position="214"/>
        <end position="238"/>
    </location>
</feature>
<dbReference type="Proteomes" id="UP000014480">
    <property type="component" value="Unassembled WGS sequence"/>
</dbReference>
<keyword evidence="5" id="KW-1185">Reference proteome</keyword>
<dbReference type="GO" id="GO:0005507">
    <property type="term" value="F:copper ion binding"/>
    <property type="evidence" value="ECO:0007669"/>
    <property type="project" value="TreeGrafter"/>
</dbReference>
<accession>A0A484FMM6</accession>
<gene>
    <name evidence="4" type="primary">cutC</name>
    <name evidence="4" type="ORF">Cob_v007847</name>
</gene>
<dbReference type="Pfam" id="PF03932">
    <property type="entry name" value="CutC"/>
    <property type="match status" value="1"/>
</dbReference>
<dbReference type="InterPro" id="IPR005627">
    <property type="entry name" value="CutC-like"/>
</dbReference>
<feature type="region of interest" description="Disordered" evidence="3">
    <location>
        <begin position="478"/>
        <end position="500"/>
    </location>
</feature>
<reference evidence="5" key="1">
    <citation type="journal article" date="2013" name="New Phytol.">
        <title>Comparative genomic and transcriptomic analyses reveal the hemibiotrophic stage shift of Colletotrichum fungi.</title>
        <authorList>
            <person name="Gan P."/>
            <person name="Ikeda K."/>
            <person name="Irieda H."/>
            <person name="Narusaka M."/>
            <person name="O'Connell R.J."/>
            <person name="Narusaka Y."/>
            <person name="Takano Y."/>
            <person name="Kubo Y."/>
            <person name="Shirasu K."/>
        </authorList>
    </citation>
    <scope>NUCLEOTIDE SEQUENCE [LARGE SCALE GENOMIC DNA]</scope>
    <source>
        <strain evidence="5">104-T / ATCC 96160 / CBS 514.97 / LARS 414 / MAFF 240422</strain>
    </source>
</reference>
<dbReference type="Gene3D" id="3.20.20.380">
    <property type="entry name" value="Copper homeostasis (CutC) domain"/>
    <property type="match status" value="1"/>
</dbReference>
<evidence type="ECO:0000256" key="3">
    <source>
        <dbReference type="SAM" id="MobiDB-lite"/>
    </source>
</evidence>
<reference evidence="5" key="2">
    <citation type="journal article" date="2019" name="Mol. Plant Microbe Interact.">
        <title>Genome sequence resources for four phytopathogenic fungi from the Colletotrichum orbiculare species complex.</title>
        <authorList>
            <person name="Gan P."/>
            <person name="Tsushima A."/>
            <person name="Narusaka M."/>
            <person name="Narusaka Y."/>
            <person name="Takano Y."/>
            <person name="Kubo Y."/>
            <person name="Shirasu K."/>
        </authorList>
    </citation>
    <scope>GENOME REANNOTATION</scope>
    <source>
        <strain evidence="5">104-T / ATCC 96160 / CBS 514.97 / LARS 414 / MAFF 240422</strain>
    </source>
</reference>